<dbReference type="GO" id="GO:0030041">
    <property type="term" value="P:actin filament polymerization"/>
    <property type="evidence" value="ECO:0007669"/>
    <property type="project" value="TreeGrafter"/>
</dbReference>
<dbReference type="InterPro" id="IPR036612">
    <property type="entry name" value="KH_dom_type_1_sf"/>
</dbReference>
<feature type="compositionally biased region" description="Gly residues" evidence="2">
    <location>
        <begin position="514"/>
        <end position="539"/>
    </location>
</feature>
<dbReference type="PROSITE" id="PS50084">
    <property type="entry name" value="KH_TYPE_1"/>
    <property type="match status" value="1"/>
</dbReference>
<dbReference type="PANTHER" id="PTHR45691">
    <property type="entry name" value="PROTEIN DIAPHANOUS"/>
    <property type="match status" value="1"/>
</dbReference>
<organism evidence="4 5">
    <name type="scientific">Microbotryum intermedium</name>
    <dbReference type="NCBI Taxonomy" id="269621"/>
    <lineage>
        <taxon>Eukaryota</taxon>
        <taxon>Fungi</taxon>
        <taxon>Dikarya</taxon>
        <taxon>Basidiomycota</taxon>
        <taxon>Pucciniomycotina</taxon>
        <taxon>Microbotryomycetes</taxon>
        <taxon>Microbotryales</taxon>
        <taxon>Microbotryaceae</taxon>
        <taxon>Microbotryum</taxon>
    </lineage>
</organism>
<evidence type="ECO:0000313" key="4">
    <source>
        <dbReference type="EMBL" id="SCV72974.1"/>
    </source>
</evidence>
<keyword evidence="1" id="KW-0694">RNA-binding</keyword>
<dbReference type="Proteomes" id="UP000198372">
    <property type="component" value="Unassembled WGS sequence"/>
</dbReference>
<dbReference type="GO" id="GO:0005884">
    <property type="term" value="C:actin filament"/>
    <property type="evidence" value="ECO:0007669"/>
    <property type="project" value="TreeGrafter"/>
</dbReference>
<sequence length="548" mass="59565">MAPSVEIEVDTPIAPDDPPREQDARRQRDSRSLSLLRDDDDDDDGTPPPPPPPSARASEPTRADPLSPSPPPPPRDSDRERETERDQERERERERERDRDRERNRGDPHGPRFAAIPPPPPPPPPGPPANNRWASSSSASTVPPPRSSTYDDRDRDRGDRGDRDRRFAPTSSSSSSALPPLAPPPSLAPQPRLYGYTLPLPDDELVPRLIGKSGRVARQIQHSSGVARIASGHLPLPDRRDRPVPVLEFRGTLTEVHQAVQGVRQAVLDTVRPPPHGPSSASDDIAFGALHLDDWCVLDPRHLVLLSGPSDRSSMSDLLRAKLPWNHQPLSIELNNRVDTMNWKPVVEVGGHRGASPPPPPPPQQAFSGGGGGWGRARSPSSLNELSDSFNKKRRVDDDRYAAPPPPPPPPGARHVPDSVRNESYDVEIQLPFDAAPAVIGRAGRRMREIHDQSKARCRVNADDPSRNPTFCISGSVQQMRLALGIVQEIVRNEVDRTWNAPWLDEEGRIVNEGGNGAGGTAGGKAFGGGGGGGGFGGGGRRRDRGGW</sequence>
<dbReference type="OrthoDB" id="9995375at2759"/>
<feature type="region of interest" description="Disordered" evidence="2">
    <location>
        <begin position="1"/>
        <end position="195"/>
    </location>
</feature>
<feature type="compositionally biased region" description="Pro residues" evidence="2">
    <location>
        <begin position="116"/>
        <end position="128"/>
    </location>
</feature>
<dbReference type="CDD" id="cd00105">
    <property type="entry name" value="KH-I"/>
    <property type="match status" value="2"/>
</dbReference>
<name>A0A238FM77_9BASI</name>
<evidence type="ECO:0000259" key="3">
    <source>
        <dbReference type="SMART" id="SM00322"/>
    </source>
</evidence>
<dbReference type="STRING" id="269621.A0A238FM77"/>
<dbReference type="InterPro" id="IPR004087">
    <property type="entry name" value="KH_dom"/>
</dbReference>
<dbReference type="SMART" id="SM00322">
    <property type="entry name" value="KH"/>
    <property type="match status" value="2"/>
</dbReference>
<dbReference type="Gene3D" id="3.30.1370.10">
    <property type="entry name" value="K Homology domain, type 1"/>
    <property type="match status" value="1"/>
</dbReference>
<evidence type="ECO:0000313" key="5">
    <source>
        <dbReference type="Proteomes" id="UP000198372"/>
    </source>
</evidence>
<dbReference type="InterPro" id="IPR051412">
    <property type="entry name" value="Formin_Homology_Diaphanous_sf"/>
</dbReference>
<feature type="compositionally biased region" description="Low complexity" evidence="2">
    <location>
        <begin position="129"/>
        <end position="141"/>
    </location>
</feature>
<feature type="domain" description="K Homology" evidence="3">
    <location>
        <begin position="423"/>
        <end position="492"/>
    </location>
</feature>
<evidence type="ECO:0000256" key="2">
    <source>
        <dbReference type="SAM" id="MobiDB-lite"/>
    </source>
</evidence>
<dbReference type="SUPFAM" id="SSF54791">
    <property type="entry name" value="Eukaryotic type KH-domain (KH-domain type I)"/>
    <property type="match status" value="1"/>
</dbReference>
<feature type="region of interest" description="Disordered" evidence="2">
    <location>
        <begin position="348"/>
        <end position="419"/>
    </location>
</feature>
<feature type="compositionally biased region" description="Basic and acidic residues" evidence="2">
    <location>
        <begin position="75"/>
        <end position="110"/>
    </location>
</feature>
<feature type="compositionally biased region" description="Pro residues" evidence="2">
    <location>
        <begin position="403"/>
        <end position="412"/>
    </location>
</feature>
<dbReference type="EMBL" id="FMSP01000017">
    <property type="protein sequence ID" value="SCV72974.1"/>
    <property type="molecule type" value="Genomic_DNA"/>
</dbReference>
<accession>A0A238FM77</accession>
<dbReference type="GO" id="GO:0003723">
    <property type="term" value="F:RNA binding"/>
    <property type="evidence" value="ECO:0007669"/>
    <property type="project" value="UniProtKB-UniRule"/>
</dbReference>
<protein>
    <submittedName>
        <fullName evidence="4">BQ2448_6899 protein</fullName>
    </submittedName>
</protein>
<feature type="compositionally biased region" description="Basic and acidic residues" evidence="2">
    <location>
        <begin position="149"/>
        <end position="167"/>
    </location>
</feature>
<gene>
    <name evidence="4" type="ORF">BQ2448_6899</name>
</gene>
<evidence type="ECO:0000256" key="1">
    <source>
        <dbReference type="PROSITE-ProRule" id="PRU00117"/>
    </source>
</evidence>
<dbReference type="InterPro" id="IPR004088">
    <property type="entry name" value="KH_dom_type_1"/>
</dbReference>
<feature type="region of interest" description="Disordered" evidence="2">
    <location>
        <begin position="514"/>
        <end position="548"/>
    </location>
</feature>
<reference evidence="5" key="1">
    <citation type="submission" date="2016-09" db="EMBL/GenBank/DDBJ databases">
        <authorList>
            <person name="Jeantristanb JTB J.-T."/>
            <person name="Ricardo R."/>
        </authorList>
    </citation>
    <scope>NUCLEOTIDE SEQUENCE [LARGE SCALE GENOMIC DNA]</scope>
</reference>
<feature type="compositionally biased region" description="Basic and acidic residues" evidence="2">
    <location>
        <begin position="17"/>
        <end position="31"/>
    </location>
</feature>
<keyword evidence="5" id="KW-1185">Reference proteome</keyword>
<feature type="compositionally biased region" description="Low complexity" evidence="2">
    <location>
        <begin position="55"/>
        <end position="66"/>
    </location>
</feature>
<feature type="domain" description="K Homology" evidence="3">
    <location>
        <begin position="192"/>
        <end position="268"/>
    </location>
</feature>
<dbReference type="AlphaFoldDB" id="A0A238FM77"/>
<dbReference type="PANTHER" id="PTHR45691:SF6">
    <property type="entry name" value="PROTEIN DIAPHANOUS"/>
    <property type="match status" value="1"/>
</dbReference>
<proteinExistence type="predicted"/>
<dbReference type="Pfam" id="PF00013">
    <property type="entry name" value="KH_1"/>
    <property type="match status" value="1"/>
</dbReference>
<feature type="compositionally biased region" description="Low complexity" evidence="2">
    <location>
        <begin position="168"/>
        <end position="179"/>
    </location>
</feature>